<evidence type="ECO:0000313" key="2">
    <source>
        <dbReference type="EMBL" id="KAF0913884.1"/>
    </source>
</evidence>
<sequence length="121" mass="14240">MPYVEKVEKVEAGNRIYLLLPHIERPPESDRRDRAAGMPYLEKVEKVYDDKKKYVAYRNRLTERWSWRTSPSPPPFTGGRRITGHALHPDGRTIFVSVEKTHDRHPDDEEGNFSYDTERAE</sequence>
<evidence type="ECO:0000313" key="3">
    <source>
        <dbReference type="Proteomes" id="UP000479710"/>
    </source>
</evidence>
<comment type="caution">
    <text evidence="2">The sequence shown here is derived from an EMBL/GenBank/DDBJ whole genome shotgun (WGS) entry which is preliminary data.</text>
</comment>
<accession>A0A6G1DP70</accession>
<dbReference type="InterPro" id="IPR012871">
    <property type="entry name" value="DUF1668_ORYSA"/>
</dbReference>
<proteinExistence type="predicted"/>
<feature type="region of interest" description="Disordered" evidence="1">
    <location>
        <begin position="68"/>
        <end position="121"/>
    </location>
</feature>
<dbReference type="EMBL" id="SPHZ02000006">
    <property type="protein sequence ID" value="KAF0913884.1"/>
    <property type="molecule type" value="Genomic_DNA"/>
</dbReference>
<protein>
    <submittedName>
        <fullName evidence="2">Uncharacterized protein</fullName>
    </submittedName>
</protein>
<reference evidence="2 3" key="1">
    <citation type="submission" date="2019-11" db="EMBL/GenBank/DDBJ databases">
        <title>Whole genome sequence of Oryza granulata.</title>
        <authorList>
            <person name="Li W."/>
        </authorList>
    </citation>
    <scope>NUCLEOTIDE SEQUENCE [LARGE SCALE GENOMIC DNA]</scope>
    <source>
        <strain evidence="3">cv. Menghai</strain>
        <tissue evidence="2">Leaf</tissue>
    </source>
</reference>
<evidence type="ECO:0000256" key="1">
    <source>
        <dbReference type="SAM" id="MobiDB-lite"/>
    </source>
</evidence>
<organism evidence="2 3">
    <name type="scientific">Oryza meyeriana var. granulata</name>
    <dbReference type="NCBI Taxonomy" id="110450"/>
    <lineage>
        <taxon>Eukaryota</taxon>
        <taxon>Viridiplantae</taxon>
        <taxon>Streptophyta</taxon>
        <taxon>Embryophyta</taxon>
        <taxon>Tracheophyta</taxon>
        <taxon>Spermatophyta</taxon>
        <taxon>Magnoliopsida</taxon>
        <taxon>Liliopsida</taxon>
        <taxon>Poales</taxon>
        <taxon>Poaceae</taxon>
        <taxon>BOP clade</taxon>
        <taxon>Oryzoideae</taxon>
        <taxon>Oryzeae</taxon>
        <taxon>Oryzinae</taxon>
        <taxon>Oryza</taxon>
        <taxon>Oryza meyeriana</taxon>
    </lineage>
</organism>
<name>A0A6G1DP70_9ORYZ</name>
<dbReference type="Pfam" id="PF07893">
    <property type="entry name" value="DUF1668"/>
    <property type="match status" value="1"/>
</dbReference>
<keyword evidence="3" id="KW-1185">Reference proteome</keyword>
<dbReference type="Proteomes" id="UP000479710">
    <property type="component" value="Unassembled WGS sequence"/>
</dbReference>
<dbReference type="AlphaFoldDB" id="A0A6G1DP70"/>
<gene>
    <name evidence="2" type="ORF">E2562_024959</name>
</gene>
<dbReference type="OrthoDB" id="720497at2759"/>